<evidence type="ECO:0000256" key="6">
    <source>
        <dbReference type="ARBA" id="ARBA00049400"/>
    </source>
</evidence>
<dbReference type="GO" id="GO:0008175">
    <property type="term" value="F:tRNA methyltransferase activity"/>
    <property type="evidence" value="ECO:0007669"/>
    <property type="project" value="TreeGrafter"/>
</dbReference>
<protein>
    <recommendedName>
        <fullName evidence="2">tRNA(Phe) (4-demethylwyosine(37)-C(7)) aminocarboxypropyltransferase</fullName>
        <ecNumber evidence="2">2.5.1.114</ecNumber>
    </recommendedName>
</protein>
<proteinExistence type="predicted"/>
<dbReference type="GO" id="GO:0030488">
    <property type="term" value="P:tRNA methylation"/>
    <property type="evidence" value="ECO:0007669"/>
    <property type="project" value="TreeGrafter"/>
</dbReference>
<keyword evidence="5" id="KW-0819">tRNA processing</keyword>
<dbReference type="PANTHER" id="PTHR23245:SF25">
    <property type="entry name" value="TRNA WYBUTOSINE-SYNTHESIZING PROTEIN 2 HOMOLOG"/>
    <property type="match status" value="1"/>
</dbReference>
<dbReference type="GO" id="GO:0005737">
    <property type="term" value="C:cytoplasm"/>
    <property type="evidence" value="ECO:0007669"/>
    <property type="project" value="TreeGrafter"/>
</dbReference>
<comment type="caution">
    <text evidence="8">The sequence shown here is derived from an EMBL/GenBank/DDBJ whole genome shotgun (WGS) entry which is preliminary data.</text>
</comment>
<dbReference type="CDD" id="cd02440">
    <property type="entry name" value="AdoMet_MTases"/>
    <property type="match status" value="1"/>
</dbReference>
<evidence type="ECO:0000256" key="2">
    <source>
        <dbReference type="ARBA" id="ARBA00012265"/>
    </source>
</evidence>
<organism evidence="8 9">
    <name type="scientific">Austropuccinia psidii MF-1</name>
    <dbReference type="NCBI Taxonomy" id="1389203"/>
    <lineage>
        <taxon>Eukaryota</taxon>
        <taxon>Fungi</taxon>
        <taxon>Dikarya</taxon>
        <taxon>Basidiomycota</taxon>
        <taxon>Pucciniomycotina</taxon>
        <taxon>Pucciniomycetes</taxon>
        <taxon>Pucciniales</taxon>
        <taxon>Sphaerophragmiaceae</taxon>
        <taxon>Austropuccinia</taxon>
    </lineage>
</organism>
<gene>
    <name evidence="8" type="ORF">O181_039393</name>
</gene>
<dbReference type="PROSITE" id="PS51684">
    <property type="entry name" value="SAM_MT_TRM5_TYW2"/>
    <property type="match status" value="1"/>
</dbReference>
<dbReference type="OrthoDB" id="2387925at2759"/>
<evidence type="ECO:0000259" key="7">
    <source>
        <dbReference type="PROSITE" id="PS51684"/>
    </source>
</evidence>
<evidence type="ECO:0000313" key="8">
    <source>
        <dbReference type="EMBL" id="MBW0499678.1"/>
    </source>
</evidence>
<dbReference type="InterPro" id="IPR029063">
    <property type="entry name" value="SAM-dependent_MTases_sf"/>
</dbReference>
<keyword evidence="3" id="KW-0808">Transferase</keyword>
<keyword evidence="9" id="KW-1185">Reference proteome</keyword>
<name>A0A9Q3DF96_9BASI</name>
<dbReference type="InterPro" id="IPR056743">
    <property type="entry name" value="TRM5-TYW2-like_MTfase"/>
</dbReference>
<dbReference type="SUPFAM" id="SSF53335">
    <property type="entry name" value="S-adenosyl-L-methionine-dependent methyltransferases"/>
    <property type="match status" value="1"/>
</dbReference>
<comment type="catalytic activity">
    <reaction evidence="6">
        <text>4-demethylwyosine(37) in tRNA(Phe) + S-adenosyl-L-methionine = 4-demethyl-7-[(3S)-3-amino-3-carboxypropyl]wyosine(37) in tRNA(Phe) + S-methyl-5'-thioadenosine + H(+)</text>
        <dbReference type="Rhea" id="RHEA:36355"/>
        <dbReference type="Rhea" id="RHEA-COMP:10164"/>
        <dbReference type="Rhea" id="RHEA-COMP:10378"/>
        <dbReference type="ChEBI" id="CHEBI:15378"/>
        <dbReference type="ChEBI" id="CHEBI:17509"/>
        <dbReference type="ChEBI" id="CHEBI:59789"/>
        <dbReference type="ChEBI" id="CHEBI:64315"/>
        <dbReference type="ChEBI" id="CHEBI:73550"/>
        <dbReference type="EC" id="2.5.1.114"/>
    </reaction>
</comment>
<reference evidence="8" key="1">
    <citation type="submission" date="2021-03" db="EMBL/GenBank/DDBJ databases">
        <title>Draft genome sequence of rust myrtle Austropuccinia psidii MF-1, a brazilian biotype.</title>
        <authorList>
            <person name="Quecine M.C."/>
            <person name="Pachon D.M.R."/>
            <person name="Bonatelli M.L."/>
            <person name="Correr F.H."/>
            <person name="Franceschini L.M."/>
            <person name="Leite T.F."/>
            <person name="Margarido G.R.A."/>
            <person name="Almeida C.A."/>
            <person name="Ferrarezi J.A."/>
            <person name="Labate C.A."/>
        </authorList>
    </citation>
    <scope>NUCLEOTIDE SEQUENCE</scope>
    <source>
        <strain evidence="8">MF-1</strain>
    </source>
</reference>
<dbReference type="AlphaFoldDB" id="A0A9Q3DF96"/>
<dbReference type="GO" id="GO:0102522">
    <property type="term" value="F:tRNA 4-demethylwyosine alpha-amino-alpha-carboxypropyltransferase activity"/>
    <property type="evidence" value="ECO:0007669"/>
    <property type="project" value="UniProtKB-EC"/>
</dbReference>
<evidence type="ECO:0000313" key="9">
    <source>
        <dbReference type="Proteomes" id="UP000765509"/>
    </source>
</evidence>
<dbReference type="Pfam" id="PF02475">
    <property type="entry name" value="TRM5-TYW2_MTfase"/>
    <property type="match status" value="1"/>
</dbReference>
<dbReference type="PANTHER" id="PTHR23245">
    <property type="entry name" value="TRNA METHYLTRANSFERASE"/>
    <property type="match status" value="1"/>
</dbReference>
<evidence type="ECO:0000256" key="3">
    <source>
        <dbReference type="ARBA" id="ARBA00022679"/>
    </source>
</evidence>
<keyword evidence="4" id="KW-0949">S-adenosyl-L-methionine</keyword>
<evidence type="ECO:0000256" key="1">
    <source>
        <dbReference type="ARBA" id="ARBA00004797"/>
    </source>
</evidence>
<evidence type="ECO:0000256" key="5">
    <source>
        <dbReference type="ARBA" id="ARBA00022694"/>
    </source>
</evidence>
<sequence>MCGPAAMAVHSKLSGNLKDVSLGGLSTSQQLYAVCHPKSAYVAKLILKQASFYDPKQPVISSKAILDPSPTSSSIKIPTTLTRILSNQTGAEPPTTDQLLNIDDPSIHLPANIPHSLFEHLIGFQWLQASAKNIRLKHLPVSPLLRAIQRFFSSNPPQDLLEHPPTWEAYQDFILFQPNAFLSAPWSHTLNSTSIASNFFALVASEFGVSHLARKGLIDRSDVSRQPQLVPLHGVFRTQLNAEGHPKSFNDAFWTSTRFSTPKGSITYVWAPSETMYSRGNSSEKCRIAMLPNVTSKIVVDMCCGIGFFVFPYLLAGASKVIGCEISQWAIEGLRRSAVANGISYKVLDQPSGLDSIDLLSHTAKLIIAPGPNALALPIYRQIATHVNLGLLPSSVQFLPQAVEALRPEGGWLHIHGELAVGGGPVGRKQGAEAWAATLIECVRHLGRQSTKLVNIHWIKSIGPAKEHIVVELEVGLNNQSKDFDPYLNVRT</sequence>
<dbReference type="Gene3D" id="3.40.50.150">
    <property type="entry name" value="Vaccinia Virus protein VP39"/>
    <property type="match status" value="1"/>
</dbReference>
<dbReference type="GO" id="GO:0031591">
    <property type="term" value="P:wybutosine biosynthetic process"/>
    <property type="evidence" value="ECO:0007669"/>
    <property type="project" value="TreeGrafter"/>
</dbReference>
<comment type="pathway">
    <text evidence="1">tRNA modification; wybutosine-tRNA(Phe) biosynthesis.</text>
</comment>
<dbReference type="Proteomes" id="UP000765509">
    <property type="component" value="Unassembled WGS sequence"/>
</dbReference>
<dbReference type="EMBL" id="AVOT02015387">
    <property type="protein sequence ID" value="MBW0499678.1"/>
    <property type="molecule type" value="Genomic_DNA"/>
</dbReference>
<evidence type="ECO:0000256" key="4">
    <source>
        <dbReference type="ARBA" id="ARBA00022691"/>
    </source>
</evidence>
<accession>A0A9Q3DF96</accession>
<feature type="domain" description="SAM-dependent methyltransferase TRM5/TYW2-type" evidence="7">
    <location>
        <begin position="200"/>
        <end position="477"/>
    </location>
</feature>
<dbReference type="EC" id="2.5.1.114" evidence="2"/>
<dbReference type="InterPro" id="IPR030382">
    <property type="entry name" value="MeTrfase_TRM5/TYW2"/>
</dbReference>